<proteinExistence type="predicted"/>
<reference evidence="11" key="1">
    <citation type="submission" date="2024-06" db="EMBL/GenBank/DDBJ databases">
        <title>Multi-omics analyses provide insights into the biosynthesis of the anticancer antibiotic pleurotin in Hohenbuehelia grisea.</title>
        <authorList>
            <person name="Weaver J.A."/>
            <person name="Alberti F."/>
        </authorList>
    </citation>
    <scope>NUCLEOTIDE SEQUENCE [LARGE SCALE GENOMIC DNA]</scope>
    <source>
        <strain evidence="11">T-177</strain>
    </source>
</reference>
<evidence type="ECO:0000256" key="5">
    <source>
        <dbReference type="ARBA" id="ARBA00023163"/>
    </source>
</evidence>
<evidence type="ECO:0000256" key="2">
    <source>
        <dbReference type="ARBA" id="ARBA00022833"/>
    </source>
</evidence>
<evidence type="ECO:0000259" key="9">
    <source>
        <dbReference type="PROSITE" id="PS50048"/>
    </source>
</evidence>
<dbReference type="PROSITE" id="PS50048">
    <property type="entry name" value="ZN2_CY6_FUNGAL_2"/>
    <property type="match status" value="1"/>
</dbReference>
<keyword evidence="3" id="KW-0805">Transcription regulation</keyword>
<evidence type="ECO:0000313" key="11">
    <source>
        <dbReference type="Proteomes" id="UP001556367"/>
    </source>
</evidence>
<feature type="compositionally biased region" description="Pro residues" evidence="8">
    <location>
        <begin position="327"/>
        <end position="342"/>
    </location>
</feature>
<evidence type="ECO:0000256" key="8">
    <source>
        <dbReference type="SAM" id="MobiDB-lite"/>
    </source>
</evidence>
<feature type="compositionally biased region" description="Basic and acidic residues" evidence="8">
    <location>
        <begin position="349"/>
        <end position="360"/>
    </location>
</feature>
<evidence type="ECO:0000256" key="1">
    <source>
        <dbReference type="ARBA" id="ARBA00022723"/>
    </source>
</evidence>
<feature type="compositionally biased region" description="Basic residues" evidence="8">
    <location>
        <begin position="189"/>
        <end position="200"/>
    </location>
</feature>
<protein>
    <recommendedName>
        <fullName evidence="7">Transcription activator of gluconeogenesis ERT1</fullName>
    </recommendedName>
</protein>
<sequence>MTDNVQRVAGIWSIAVPLNTRQHAPPPSAKLSTLSIINSVVPHTKLSERQPPEPASLGSLRPYLDCPLSVLSLNSSSDSLQFNSGVVSMASNEAGKTIENDESHDAPSPTDAIQPSMTIHPVSYANMPMPVYSFPPGVVQTPPMRSKRRQVKNACTNCQKACKKCDDARPCLRCVKYGIAEECIDSQRKERKKGIKRGPYKKRDGKDRASGSVDDTDEAASPPGMPVASGMPPAAAAPAPMGYAMPPMGYHPGFYGYPAPMPRPGDGQPYYPPPFLMPAPHPQQAPVGPDGEPQGYMHPGYYPPFMPFPQYPYIMGPRPDGQMAPYPYGPPPPMYAKPPPAPSGSGDRANSDDGSGDKSP</sequence>
<evidence type="ECO:0000313" key="10">
    <source>
        <dbReference type="EMBL" id="KAL0947258.1"/>
    </source>
</evidence>
<dbReference type="Gene3D" id="4.10.240.10">
    <property type="entry name" value="Zn(2)-C6 fungal-type DNA-binding domain"/>
    <property type="match status" value="1"/>
</dbReference>
<evidence type="ECO:0000256" key="6">
    <source>
        <dbReference type="ARBA" id="ARBA00023242"/>
    </source>
</evidence>
<dbReference type="InterPro" id="IPR036864">
    <property type="entry name" value="Zn2-C6_fun-type_DNA-bd_sf"/>
</dbReference>
<gene>
    <name evidence="10" type="ORF">HGRIS_013379</name>
</gene>
<keyword evidence="11" id="KW-1185">Reference proteome</keyword>
<dbReference type="SUPFAM" id="SSF57701">
    <property type="entry name" value="Zn2/Cys6 DNA-binding domain"/>
    <property type="match status" value="1"/>
</dbReference>
<organism evidence="10 11">
    <name type="scientific">Hohenbuehelia grisea</name>
    <dbReference type="NCBI Taxonomy" id="104357"/>
    <lineage>
        <taxon>Eukaryota</taxon>
        <taxon>Fungi</taxon>
        <taxon>Dikarya</taxon>
        <taxon>Basidiomycota</taxon>
        <taxon>Agaricomycotina</taxon>
        <taxon>Agaricomycetes</taxon>
        <taxon>Agaricomycetidae</taxon>
        <taxon>Agaricales</taxon>
        <taxon>Pleurotineae</taxon>
        <taxon>Pleurotaceae</taxon>
        <taxon>Hohenbuehelia</taxon>
    </lineage>
</organism>
<feature type="domain" description="Zn(2)-C6 fungal-type" evidence="9">
    <location>
        <begin position="154"/>
        <end position="183"/>
    </location>
</feature>
<dbReference type="PANTHER" id="PTHR47659">
    <property type="entry name" value="ZN(II)2CYS6 TRANSCRIPTION FACTOR (EUROFUNG)-RELATED"/>
    <property type="match status" value="1"/>
</dbReference>
<keyword evidence="1" id="KW-0479">Metal-binding</keyword>
<accession>A0ABR3IVE6</accession>
<dbReference type="InterPro" id="IPR001138">
    <property type="entry name" value="Zn2Cys6_DnaBD"/>
</dbReference>
<keyword evidence="4" id="KW-0238">DNA-binding</keyword>
<dbReference type="Proteomes" id="UP001556367">
    <property type="component" value="Unassembled WGS sequence"/>
</dbReference>
<dbReference type="CDD" id="cd00067">
    <property type="entry name" value="GAL4"/>
    <property type="match status" value="1"/>
</dbReference>
<evidence type="ECO:0000256" key="7">
    <source>
        <dbReference type="ARBA" id="ARBA00040903"/>
    </source>
</evidence>
<feature type="region of interest" description="Disordered" evidence="8">
    <location>
        <begin position="188"/>
        <end position="233"/>
    </location>
</feature>
<keyword evidence="2" id="KW-0862">Zinc</keyword>
<feature type="region of interest" description="Disordered" evidence="8">
    <location>
        <begin position="322"/>
        <end position="360"/>
    </location>
</feature>
<dbReference type="PANTHER" id="PTHR47659:SF7">
    <property type="entry name" value="FUNGAL TRANSCRIPTIONAL REGULATORY PROTEIN, N-TERMINAL DOMAIN-CONTAINING PROTEIN"/>
    <property type="match status" value="1"/>
</dbReference>
<dbReference type="InterPro" id="IPR050335">
    <property type="entry name" value="ERT1_acuK_gluconeogen_tf"/>
</dbReference>
<keyword evidence="5" id="KW-0804">Transcription</keyword>
<name>A0ABR3IVE6_9AGAR</name>
<evidence type="ECO:0000256" key="4">
    <source>
        <dbReference type="ARBA" id="ARBA00023125"/>
    </source>
</evidence>
<dbReference type="EMBL" id="JASNQZ010000015">
    <property type="protein sequence ID" value="KAL0947258.1"/>
    <property type="molecule type" value="Genomic_DNA"/>
</dbReference>
<comment type="caution">
    <text evidence="10">The sequence shown here is derived from an EMBL/GenBank/DDBJ whole genome shotgun (WGS) entry which is preliminary data.</text>
</comment>
<evidence type="ECO:0000256" key="3">
    <source>
        <dbReference type="ARBA" id="ARBA00023015"/>
    </source>
</evidence>
<keyword evidence="6" id="KW-0539">Nucleus</keyword>
<dbReference type="SMART" id="SM00066">
    <property type="entry name" value="GAL4"/>
    <property type="match status" value="1"/>
</dbReference>